<name>A0A4Q2S6U0_9ACTN</name>
<keyword evidence="2" id="KW-0560">Oxidoreductase</keyword>
<proteinExistence type="predicted"/>
<evidence type="ECO:0000256" key="2">
    <source>
        <dbReference type="ARBA" id="ARBA00023002"/>
    </source>
</evidence>
<reference evidence="4 5" key="1">
    <citation type="submission" date="2019-01" db="EMBL/GenBank/DDBJ databases">
        <title>Novel species of Nocardioides.</title>
        <authorList>
            <person name="Liu Q."/>
            <person name="Xin Y.-H."/>
        </authorList>
    </citation>
    <scope>NUCLEOTIDE SEQUENCE [LARGE SCALE GENOMIC DNA]</scope>
    <source>
        <strain evidence="4 5">HLT3-15</strain>
    </source>
</reference>
<accession>A0A4Q2S6U0</accession>
<dbReference type="Proteomes" id="UP000291838">
    <property type="component" value="Unassembled WGS sequence"/>
</dbReference>
<dbReference type="Gene3D" id="3.90.180.10">
    <property type="entry name" value="Medium-chain alcohol dehydrogenases, catalytic domain"/>
    <property type="match status" value="2"/>
</dbReference>
<dbReference type="OrthoDB" id="9797931at2"/>
<dbReference type="GO" id="GO:0016491">
    <property type="term" value="F:oxidoreductase activity"/>
    <property type="evidence" value="ECO:0007669"/>
    <property type="project" value="UniProtKB-KW"/>
</dbReference>
<keyword evidence="5" id="KW-1185">Reference proteome</keyword>
<evidence type="ECO:0000313" key="4">
    <source>
        <dbReference type="EMBL" id="RYB96324.1"/>
    </source>
</evidence>
<dbReference type="InterPro" id="IPR011032">
    <property type="entry name" value="GroES-like_sf"/>
</dbReference>
<dbReference type="SUPFAM" id="SSF51735">
    <property type="entry name" value="NAD(P)-binding Rossmann-fold domains"/>
    <property type="match status" value="1"/>
</dbReference>
<dbReference type="InterPro" id="IPR050129">
    <property type="entry name" value="Zn_alcohol_dh"/>
</dbReference>
<dbReference type="SUPFAM" id="SSF50129">
    <property type="entry name" value="GroES-like"/>
    <property type="match status" value="1"/>
</dbReference>
<dbReference type="PANTHER" id="PTHR43401">
    <property type="entry name" value="L-THREONINE 3-DEHYDROGENASE"/>
    <property type="match status" value="1"/>
</dbReference>
<dbReference type="Pfam" id="PF08240">
    <property type="entry name" value="ADH_N"/>
    <property type="match status" value="1"/>
</dbReference>
<protein>
    <submittedName>
        <fullName evidence="4">Alcohol dehydrogenase</fullName>
    </submittedName>
</protein>
<dbReference type="EMBL" id="SDWS01000001">
    <property type="protein sequence ID" value="RYB96324.1"/>
    <property type="molecule type" value="Genomic_DNA"/>
</dbReference>
<sequence length="584" mass="62099">MTSAYDRYRAADSELPEGAWTWYLHGAGEDNMGKDGAPELTPVPSPDADHMLVRIDSVGLCFSDVKIMRQGGSHPKLYDRDLSKEPTRLGHEVSLTVIEVGDNLKDRYSAGQRLAVQPDIYQDGRSTAYGYTIPGGLIQYHLMGAEMLETDDGACLLPLPDSMGYAEGSTLEPWGCVMAAYTQRRRLEPKPGGTMWIVGRPGDEREYAFSSGLDAPATIVLTDVPASVVSLVDGASATVVVRDGIGTDDYQALVDELTDGAGFDDIVMLDPRSAATAGAVATHIARRGTLNMVGETALDGLVDTDVGRLHYDYTAYLGGRGPDIAASYGEARNRCDLRSRGTTVFVGAGGPMGLMHVQRAIQQADGPRTIVATEVSDERLKSLEDRLAHLAQANDCELLTFNSQTSEQSLQDFVMGITDGKGADDVVVSVPIAEVMAEADTLMNADGMLVFFAGVPNGTLAPLNLSAVYLANAQYTGTSGLTIHDQQQVVDLAIQGELSPGSIVGAVGGMLAAKDGLQALVDGTYSGKVLIFPQIHDLPLMGLDELKDTLPDVAALLGPGDTWNDEAEKAFFDAQLSKQQPAHG</sequence>
<dbReference type="RefSeq" id="WP_129473273.1">
    <property type="nucleotide sequence ID" value="NZ_SDWS01000001.1"/>
</dbReference>
<dbReference type="InterPro" id="IPR013154">
    <property type="entry name" value="ADH-like_N"/>
</dbReference>
<dbReference type="PANTHER" id="PTHR43401:SF2">
    <property type="entry name" value="L-THREONINE 3-DEHYDROGENASE"/>
    <property type="match status" value="1"/>
</dbReference>
<dbReference type="Gene3D" id="3.40.50.720">
    <property type="entry name" value="NAD(P)-binding Rossmann-like Domain"/>
    <property type="match status" value="1"/>
</dbReference>
<gene>
    <name evidence="4" type="ORF">EUA06_01725</name>
</gene>
<evidence type="ECO:0000259" key="3">
    <source>
        <dbReference type="Pfam" id="PF08240"/>
    </source>
</evidence>
<comment type="caution">
    <text evidence="4">The sequence shown here is derived from an EMBL/GenBank/DDBJ whole genome shotgun (WGS) entry which is preliminary data.</text>
</comment>
<evidence type="ECO:0000256" key="1">
    <source>
        <dbReference type="ARBA" id="ARBA00001947"/>
    </source>
</evidence>
<organism evidence="4 5">
    <name type="scientific">Nocardioides glacieisoli</name>
    <dbReference type="NCBI Taxonomy" id="1168730"/>
    <lineage>
        <taxon>Bacteria</taxon>
        <taxon>Bacillati</taxon>
        <taxon>Actinomycetota</taxon>
        <taxon>Actinomycetes</taxon>
        <taxon>Propionibacteriales</taxon>
        <taxon>Nocardioidaceae</taxon>
        <taxon>Nocardioides</taxon>
    </lineage>
</organism>
<feature type="domain" description="Alcohol dehydrogenase-like N-terminal" evidence="3">
    <location>
        <begin position="48"/>
        <end position="145"/>
    </location>
</feature>
<evidence type="ECO:0000313" key="5">
    <source>
        <dbReference type="Proteomes" id="UP000291838"/>
    </source>
</evidence>
<dbReference type="AlphaFoldDB" id="A0A4Q2S6U0"/>
<comment type="cofactor">
    <cofactor evidence="1">
        <name>Zn(2+)</name>
        <dbReference type="ChEBI" id="CHEBI:29105"/>
    </cofactor>
</comment>
<dbReference type="InterPro" id="IPR036291">
    <property type="entry name" value="NAD(P)-bd_dom_sf"/>
</dbReference>